<evidence type="ECO:0000313" key="1">
    <source>
        <dbReference type="EMBL" id="GFM97032.1"/>
    </source>
</evidence>
<evidence type="ECO:0000313" key="2">
    <source>
        <dbReference type="Proteomes" id="UP000498980"/>
    </source>
</evidence>
<sequence length="166" mass="18918">MRQPWGFQVHKVKVNPAAQFSLTVGTRGEISPRRVCRLVERDGSATVYIRRGHTAERLRDAMNEFLRVLLEVDGRWAQTWDRDADRIERPPLGLGIAEIEWRIAPDALLPSGVPCVPLEERGRFIWAIRGGLASPEVIAEMNRYFKRLAGDGLWVQRWPGANPTHN</sequence>
<protein>
    <submittedName>
        <fullName evidence="1">Uncharacterized protein</fullName>
    </submittedName>
</protein>
<dbReference type="EMBL" id="BLWC01000001">
    <property type="protein sequence ID" value="GFM97032.1"/>
    <property type="molecule type" value="Genomic_DNA"/>
</dbReference>
<proteinExistence type="predicted"/>
<accession>A0A7J0C3H7</accession>
<reference evidence="1 2" key="1">
    <citation type="submission" date="2020-05" db="EMBL/GenBank/DDBJ databases">
        <title>Whole genome shotgun sequence of Streptomyces fulvorobeus NBRC 15897.</title>
        <authorList>
            <person name="Komaki H."/>
            <person name="Tamura T."/>
        </authorList>
    </citation>
    <scope>NUCLEOTIDE SEQUENCE [LARGE SCALE GENOMIC DNA]</scope>
    <source>
        <strain evidence="1 2">NBRC 15897</strain>
    </source>
</reference>
<gene>
    <name evidence="1" type="ORF">Sfulv_18430</name>
</gene>
<organism evidence="1 2">
    <name type="scientific">Streptomyces fulvorobeus</name>
    <dbReference type="NCBI Taxonomy" id="284028"/>
    <lineage>
        <taxon>Bacteria</taxon>
        <taxon>Bacillati</taxon>
        <taxon>Actinomycetota</taxon>
        <taxon>Actinomycetes</taxon>
        <taxon>Kitasatosporales</taxon>
        <taxon>Streptomycetaceae</taxon>
        <taxon>Streptomyces</taxon>
    </lineage>
</organism>
<keyword evidence="2" id="KW-1185">Reference proteome</keyword>
<dbReference type="Proteomes" id="UP000498980">
    <property type="component" value="Unassembled WGS sequence"/>
</dbReference>
<comment type="caution">
    <text evidence="1">The sequence shown here is derived from an EMBL/GenBank/DDBJ whole genome shotgun (WGS) entry which is preliminary data.</text>
</comment>
<name>A0A7J0C3H7_9ACTN</name>
<dbReference type="AlphaFoldDB" id="A0A7J0C3H7"/>